<reference evidence="5" key="1">
    <citation type="submission" date="2020-11" db="EMBL/GenBank/DDBJ databases">
        <authorList>
            <consortium name="DOE Joint Genome Institute"/>
            <person name="Ahrendt S."/>
            <person name="Riley R."/>
            <person name="Andreopoulos W."/>
            <person name="Labutti K."/>
            <person name="Pangilinan J."/>
            <person name="Ruiz-Duenas F.J."/>
            <person name="Barrasa J.M."/>
            <person name="Sanchez-Garcia M."/>
            <person name="Camarero S."/>
            <person name="Miyauchi S."/>
            <person name="Serrano A."/>
            <person name="Linde D."/>
            <person name="Babiker R."/>
            <person name="Drula E."/>
            <person name="Ayuso-Fernandez I."/>
            <person name="Pacheco R."/>
            <person name="Padilla G."/>
            <person name="Ferreira P."/>
            <person name="Barriuso J."/>
            <person name="Kellner H."/>
            <person name="Castanera R."/>
            <person name="Alfaro M."/>
            <person name="Ramirez L."/>
            <person name="Pisabarro A.G."/>
            <person name="Kuo A."/>
            <person name="Tritt A."/>
            <person name="Lipzen A."/>
            <person name="He G."/>
            <person name="Yan M."/>
            <person name="Ng V."/>
            <person name="Cullen D."/>
            <person name="Martin F."/>
            <person name="Rosso M.-N."/>
            <person name="Henrissat B."/>
            <person name="Hibbett D."/>
            <person name="Martinez A.T."/>
            <person name="Grigoriev I.V."/>
        </authorList>
    </citation>
    <scope>NUCLEOTIDE SEQUENCE</scope>
    <source>
        <strain evidence="5">ATCC 90797</strain>
    </source>
</reference>
<name>A0A9P6DBB7_PLEER</name>
<dbReference type="AlphaFoldDB" id="A0A9P6DBB7"/>
<feature type="domain" description="SHSP" evidence="4">
    <location>
        <begin position="136"/>
        <end position="245"/>
    </location>
</feature>
<dbReference type="SUPFAM" id="SSF49764">
    <property type="entry name" value="HSP20-like chaperones"/>
    <property type="match status" value="1"/>
</dbReference>
<comment type="caution">
    <text evidence="5">The sequence shown here is derived from an EMBL/GenBank/DDBJ whole genome shotgun (WGS) entry which is preliminary data.</text>
</comment>
<proteinExistence type="inferred from homology"/>
<evidence type="ECO:0000313" key="6">
    <source>
        <dbReference type="Proteomes" id="UP000807025"/>
    </source>
</evidence>
<dbReference type="Gene3D" id="2.60.40.790">
    <property type="match status" value="1"/>
</dbReference>
<dbReference type="EMBL" id="MU154528">
    <property type="protein sequence ID" value="KAF9500286.1"/>
    <property type="molecule type" value="Genomic_DNA"/>
</dbReference>
<comment type="similarity">
    <text evidence="1 2">Belongs to the small heat shock protein (HSP20) family.</text>
</comment>
<dbReference type="CDD" id="cd06464">
    <property type="entry name" value="ACD_sHsps-like"/>
    <property type="match status" value="1"/>
</dbReference>
<evidence type="ECO:0000259" key="4">
    <source>
        <dbReference type="PROSITE" id="PS01031"/>
    </source>
</evidence>
<dbReference type="OrthoDB" id="10450193at2759"/>
<organism evidence="5 6">
    <name type="scientific">Pleurotus eryngii</name>
    <name type="common">Boletus of the steppes</name>
    <dbReference type="NCBI Taxonomy" id="5323"/>
    <lineage>
        <taxon>Eukaryota</taxon>
        <taxon>Fungi</taxon>
        <taxon>Dikarya</taxon>
        <taxon>Basidiomycota</taxon>
        <taxon>Agaricomycotina</taxon>
        <taxon>Agaricomycetes</taxon>
        <taxon>Agaricomycetidae</taxon>
        <taxon>Agaricales</taxon>
        <taxon>Pleurotineae</taxon>
        <taxon>Pleurotaceae</taxon>
        <taxon>Pleurotus</taxon>
    </lineage>
</organism>
<gene>
    <name evidence="5" type="ORF">BDN71DRAFT_1427529</name>
</gene>
<feature type="region of interest" description="Disordered" evidence="3">
    <location>
        <begin position="1"/>
        <end position="105"/>
    </location>
</feature>
<evidence type="ECO:0000313" key="5">
    <source>
        <dbReference type="EMBL" id="KAF9500286.1"/>
    </source>
</evidence>
<feature type="compositionally biased region" description="Polar residues" evidence="3">
    <location>
        <begin position="68"/>
        <end position="97"/>
    </location>
</feature>
<dbReference type="InterPro" id="IPR008978">
    <property type="entry name" value="HSP20-like_chaperone"/>
</dbReference>
<dbReference type="Pfam" id="PF00011">
    <property type="entry name" value="HSP20"/>
    <property type="match status" value="1"/>
</dbReference>
<evidence type="ECO:0000256" key="2">
    <source>
        <dbReference type="RuleBase" id="RU003616"/>
    </source>
</evidence>
<accession>A0A9P6DBB7</accession>
<evidence type="ECO:0000256" key="3">
    <source>
        <dbReference type="SAM" id="MobiDB-lite"/>
    </source>
</evidence>
<dbReference type="PROSITE" id="PS01031">
    <property type="entry name" value="SHSP"/>
    <property type="match status" value="1"/>
</dbReference>
<evidence type="ECO:0000256" key="1">
    <source>
        <dbReference type="PROSITE-ProRule" id="PRU00285"/>
    </source>
</evidence>
<dbReference type="InterPro" id="IPR002068">
    <property type="entry name" value="A-crystallin/Hsp20_dom"/>
</dbReference>
<protein>
    <recommendedName>
        <fullName evidence="4">SHSP domain-containing protein</fullName>
    </recommendedName>
</protein>
<dbReference type="Proteomes" id="UP000807025">
    <property type="component" value="Unassembled WGS sequence"/>
</dbReference>
<keyword evidence="6" id="KW-1185">Reference proteome</keyword>
<sequence>MADFSQDVVGSEQTKSPKATKGSRAKGSLRVTRGKTSKKVQDRGDGDGEGETIPKTPQLSLAEITPEPTETQVEMGNQVESSRNDTATTTPETQAVQPPSLIGHDNQVEMGNQVESSREDKATTITTSIKPMERIGDQLDIHEPIVYESASKDTIEFVVILPGIHADRVSVTFAEGFSIVAAEKAIVKMNDGPVITEHKTVRLEYKKILPKGIQAEGIRAWTKNGMLTVTCPAKDTTPQLIQIHQ</sequence>